<proteinExistence type="predicted"/>
<keyword evidence="1" id="KW-1133">Transmembrane helix</keyword>
<accession>A0AAW3SU61</accession>
<protein>
    <submittedName>
        <fullName evidence="2">IdsF</fullName>
    </submittedName>
</protein>
<feature type="transmembrane region" description="Helical" evidence="1">
    <location>
        <begin position="12"/>
        <end position="30"/>
    </location>
</feature>
<dbReference type="Proteomes" id="UP000557749">
    <property type="component" value="Unassembled WGS sequence"/>
</dbReference>
<dbReference type="RefSeq" id="WP_015840414.1">
    <property type="nucleotide sequence ID" value="NZ_CP169640.1"/>
</dbReference>
<evidence type="ECO:0000313" key="2">
    <source>
        <dbReference type="EMBL" id="MBA5203577.1"/>
    </source>
</evidence>
<keyword evidence="1" id="KW-0472">Membrane</keyword>
<gene>
    <name evidence="2" type="ORF">H2Y57_07745</name>
</gene>
<dbReference type="EMBL" id="JACERJ010000003">
    <property type="protein sequence ID" value="MBA5203577.1"/>
    <property type="molecule type" value="Genomic_DNA"/>
</dbReference>
<dbReference type="AlphaFoldDB" id="A0AAW3SU61"/>
<evidence type="ECO:0000313" key="3">
    <source>
        <dbReference type="Proteomes" id="UP000557749"/>
    </source>
</evidence>
<reference evidence="2 3" key="1">
    <citation type="submission" date="2020-07" db="EMBL/GenBank/DDBJ databases">
        <title>Characterization of Pectobacterium aroidearum strains causing soft rot on Amorphophallus konjac.</title>
        <authorList>
            <person name="Xie H."/>
        </authorList>
    </citation>
    <scope>NUCLEOTIDE SEQUENCE [LARGE SCALE GENOMIC DNA]</scope>
    <source>
        <strain evidence="2 3">MY7</strain>
    </source>
</reference>
<keyword evidence="1" id="KW-0812">Transmembrane</keyword>
<comment type="caution">
    <text evidence="2">The sequence shown here is derived from an EMBL/GenBank/DDBJ whole genome shotgun (WGS) entry which is preliminary data.</text>
</comment>
<name>A0AAW3SU61_9GAMM</name>
<evidence type="ECO:0000256" key="1">
    <source>
        <dbReference type="SAM" id="Phobius"/>
    </source>
</evidence>
<sequence length="312" mass="35726">MTNWKRVIQNFGLILFNIIFCFFLLGLYPVRADEMSNEKYLFSFKSYKSSCILRVNSFPAVDTGHAEQGTMSAGFNLTAFLENGKNEIELLMGSQDHKDPKTLYPDSSCQVIVTKDTETTSTEIANFRLSVNEKGEITARDSVTTKNSSIVFEGYTKNEKDYGFYKVRGALKIDGLPRWSWVNATPVTENDMPKIKLAYTDIWMMMKDRDIEGLKKITQLSNEEMAFAEGATTGMMFISTDFPQHVVDKQLTPLPIEWNKYKIIKYRDGRLFRLGVGYYQNSPLRFINSSGEIIFSYNPYFSIIDGKVTLVR</sequence>
<organism evidence="2 3">
    <name type="scientific">Pectobacterium aroidearum</name>
    <dbReference type="NCBI Taxonomy" id="1201031"/>
    <lineage>
        <taxon>Bacteria</taxon>
        <taxon>Pseudomonadati</taxon>
        <taxon>Pseudomonadota</taxon>
        <taxon>Gammaproteobacteria</taxon>
        <taxon>Enterobacterales</taxon>
        <taxon>Pectobacteriaceae</taxon>
        <taxon>Pectobacterium</taxon>
    </lineage>
</organism>